<dbReference type="GO" id="GO:0008843">
    <property type="term" value="F:endochitinase activity"/>
    <property type="evidence" value="ECO:0007669"/>
    <property type="project" value="UniProtKB-EC"/>
</dbReference>
<dbReference type="PROSITE" id="PS00026">
    <property type="entry name" value="CHIT_BIND_I_1"/>
    <property type="match status" value="1"/>
</dbReference>
<dbReference type="STRING" id="656916.A0A2G7G5F1"/>
<dbReference type="EC" id="3.2.1.14" evidence="3"/>
<dbReference type="InterPro" id="IPR050314">
    <property type="entry name" value="Glycosyl_Hydrlase_18"/>
</dbReference>
<keyword evidence="8" id="KW-0843">Virulence</keyword>
<keyword evidence="9" id="KW-0325">Glycoprotein</keyword>
<dbReference type="Pfam" id="PF00187">
    <property type="entry name" value="Chitin_bind_1"/>
    <property type="match status" value="1"/>
</dbReference>
<dbReference type="GO" id="GO:0006032">
    <property type="term" value="P:chitin catabolic process"/>
    <property type="evidence" value="ECO:0007669"/>
    <property type="project" value="UniProtKB-KW"/>
</dbReference>
<evidence type="ECO:0000256" key="13">
    <source>
        <dbReference type="PROSITE-ProRule" id="PRU00261"/>
    </source>
</evidence>
<accession>A0A2G7G5F1</accession>
<reference evidence="17 18" key="1">
    <citation type="submission" date="2017-05" db="EMBL/GenBank/DDBJ databases">
        <title>Genome sequence for an aflatoxigenic pathogen of Argentinian peanut, Aspergillus arachidicola.</title>
        <authorList>
            <person name="Moore G."/>
            <person name="Beltz S.B."/>
            <person name="Mack B.M."/>
        </authorList>
    </citation>
    <scope>NUCLEOTIDE SEQUENCE [LARGE SCALE GENOMIC DNA]</scope>
    <source>
        <strain evidence="17 18">CBS 117610</strain>
    </source>
</reference>
<comment type="caution">
    <text evidence="13">Lacks conserved residue(s) required for the propagation of feature annotation.</text>
</comment>
<dbReference type="PROSITE" id="PS51910">
    <property type="entry name" value="GH18_2"/>
    <property type="match status" value="1"/>
</dbReference>
<evidence type="ECO:0000256" key="9">
    <source>
        <dbReference type="ARBA" id="ARBA00023180"/>
    </source>
</evidence>
<feature type="domain" description="Chitin-binding type-1" evidence="15">
    <location>
        <begin position="112"/>
        <end position="157"/>
    </location>
</feature>
<dbReference type="EMBL" id="NEXV01000131">
    <property type="protein sequence ID" value="PIG87825.1"/>
    <property type="molecule type" value="Genomic_DNA"/>
</dbReference>
<protein>
    <recommendedName>
        <fullName evidence="3">chitinase</fullName>
        <ecNumber evidence="3">3.2.1.14</ecNumber>
    </recommendedName>
</protein>
<evidence type="ECO:0000256" key="14">
    <source>
        <dbReference type="RuleBase" id="RU000489"/>
    </source>
</evidence>
<comment type="similarity">
    <text evidence="2">Belongs to the glycosyl hydrolase 18 family. Chitinase class V subfamily.</text>
</comment>
<dbReference type="GO" id="GO:0008061">
    <property type="term" value="F:chitin binding"/>
    <property type="evidence" value="ECO:0007669"/>
    <property type="project" value="UniProtKB-UniRule"/>
</dbReference>
<evidence type="ECO:0000313" key="17">
    <source>
        <dbReference type="EMBL" id="PIG87825.1"/>
    </source>
</evidence>
<keyword evidence="12" id="KW-0624">Polysaccharide degradation</keyword>
<keyword evidence="18" id="KW-1185">Reference proteome</keyword>
<dbReference type="InterPro" id="IPR001002">
    <property type="entry name" value="Chitin-bd_1"/>
</dbReference>
<dbReference type="PANTHER" id="PTHR11177:SF397">
    <property type="entry name" value="CHITINASE"/>
    <property type="match status" value="1"/>
</dbReference>
<evidence type="ECO:0000256" key="12">
    <source>
        <dbReference type="ARBA" id="ARBA00023326"/>
    </source>
</evidence>
<dbReference type="PROSITE" id="PS50941">
    <property type="entry name" value="CHIT_BIND_I_2"/>
    <property type="match status" value="1"/>
</dbReference>
<comment type="catalytic activity">
    <reaction evidence="1">
        <text>Random endo-hydrolysis of N-acetyl-beta-D-glucosaminide (1-&gt;4)-beta-linkages in chitin and chitodextrins.</text>
        <dbReference type="EC" id="3.2.1.14"/>
    </reaction>
</comment>
<dbReference type="SUPFAM" id="SSF57016">
    <property type="entry name" value="Plant lectins/antimicrobial peptides"/>
    <property type="match status" value="1"/>
</dbReference>
<dbReference type="InterPro" id="IPR017853">
    <property type="entry name" value="GH"/>
</dbReference>
<keyword evidence="4 13" id="KW-0147">Chitin-binding</keyword>
<evidence type="ECO:0000256" key="3">
    <source>
        <dbReference type="ARBA" id="ARBA00012729"/>
    </source>
</evidence>
<evidence type="ECO:0000256" key="10">
    <source>
        <dbReference type="ARBA" id="ARBA00023277"/>
    </source>
</evidence>
<evidence type="ECO:0000259" key="16">
    <source>
        <dbReference type="PROSITE" id="PS51910"/>
    </source>
</evidence>
<dbReference type="InterPro" id="IPR011583">
    <property type="entry name" value="Chitinase_II/V-like_cat"/>
</dbReference>
<dbReference type="SUPFAM" id="SSF51445">
    <property type="entry name" value="(Trans)glycosidases"/>
    <property type="match status" value="1"/>
</dbReference>
<dbReference type="Gene3D" id="3.30.60.10">
    <property type="entry name" value="Endochitinase-like"/>
    <property type="match status" value="1"/>
</dbReference>
<dbReference type="Gene3D" id="3.10.50.10">
    <property type="match status" value="1"/>
</dbReference>
<keyword evidence="7" id="KW-0146">Chitin degradation</keyword>
<dbReference type="SMART" id="SM00636">
    <property type="entry name" value="Glyco_18"/>
    <property type="match status" value="1"/>
</dbReference>
<feature type="disulfide bond" evidence="13">
    <location>
        <begin position="151"/>
        <end position="155"/>
    </location>
</feature>
<dbReference type="InterPro" id="IPR018371">
    <property type="entry name" value="Chitin-binding_1_CS"/>
</dbReference>
<dbReference type="FunFam" id="3.10.50.10:FF:000003">
    <property type="entry name" value="Class V chitinase CHIT5b"/>
    <property type="match status" value="1"/>
</dbReference>
<gene>
    <name evidence="17" type="ORF">AARAC_011883</name>
</gene>
<keyword evidence="6 14" id="KW-0378">Hydrolase</keyword>
<evidence type="ECO:0000256" key="5">
    <source>
        <dbReference type="ARBA" id="ARBA00022729"/>
    </source>
</evidence>
<dbReference type="InterPro" id="IPR001579">
    <property type="entry name" value="Glyco_hydro_18_chit_AS"/>
</dbReference>
<keyword evidence="5" id="KW-0732">Signal</keyword>
<dbReference type="InterPro" id="IPR001223">
    <property type="entry name" value="Glyco_hydro18_cat"/>
</dbReference>
<feature type="disulfide bond" evidence="13">
    <location>
        <begin position="126"/>
        <end position="138"/>
    </location>
</feature>
<evidence type="ECO:0000256" key="2">
    <source>
        <dbReference type="ARBA" id="ARBA00008682"/>
    </source>
</evidence>
<evidence type="ECO:0000256" key="1">
    <source>
        <dbReference type="ARBA" id="ARBA00000822"/>
    </source>
</evidence>
<keyword evidence="10" id="KW-0119">Carbohydrate metabolism</keyword>
<dbReference type="Gene3D" id="3.20.20.80">
    <property type="entry name" value="Glycosidases"/>
    <property type="match status" value="1"/>
</dbReference>
<dbReference type="Pfam" id="PF00704">
    <property type="entry name" value="Glyco_hydro_18"/>
    <property type="match status" value="1"/>
</dbReference>
<feature type="domain" description="GH18" evidence="16">
    <location>
        <begin position="171"/>
        <end position="532"/>
    </location>
</feature>
<evidence type="ECO:0000259" key="15">
    <source>
        <dbReference type="PROSITE" id="PS50941"/>
    </source>
</evidence>
<organism evidence="17 18">
    <name type="scientific">Aspergillus arachidicola</name>
    <dbReference type="NCBI Taxonomy" id="656916"/>
    <lineage>
        <taxon>Eukaryota</taxon>
        <taxon>Fungi</taxon>
        <taxon>Dikarya</taxon>
        <taxon>Ascomycota</taxon>
        <taxon>Pezizomycotina</taxon>
        <taxon>Eurotiomycetes</taxon>
        <taxon>Eurotiomycetidae</taxon>
        <taxon>Eurotiales</taxon>
        <taxon>Aspergillaceae</taxon>
        <taxon>Aspergillus</taxon>
        <taxon>Aspergillus subgen. Circumdati</taxon>
    </lineage>
</organism>
<evidence type="ECO:0000256" key="11">
    <source>
        <dbReference type="ARBA" id="ARBA00023295"/>
    </source>
</evidence>
<dbReference type="PANTHER" id="PTHR11177">
    <property type="entry name" value="CHITINASE"/>
    <property type="match status" value="1"/>
</dbReference>
<dbReference type="InterPro" id="IPR036861">
    <property type="entry name" value="Endochitinase-like_sf"/>
</dbReference>
<proteinExistence type="inferred from homology"/>
<dbReference type="InterPro" id="IPR029070">
    <property type="entry name" value="Chitinase_insertion_sf"/>
</dbReference>
<dbReference type="SUPFAM" id="SSF54556">
    <property type="entry name" value="Chitinase insertion domain"/>
    <property type="match status" value="1"/>
</dbReference>
<evidence type="ECO:0000313" key="18">
    <source>
        <dbReference type="Proteomes" id="UP000231358"/>
    </source>
</evidence>
<dbReference type="CDD" id="cd00035">
    <property type="entry name" value="ChtBD1"/>
    <property type="match status" value="1"/>
</dbReference>
<comment type="caution">
    <text evidence="17">The sequence shown here is derived from an EMBL/GenBank/DDBJ whole genome shotgun (WGS) entry which is preliminary data.</text>
</comment>
<evidence type="ECO:0000256" key="7">
    <source>
        <dbReference type="ARBA" id="ARBA00023024"/>
    </source>
</evidence>
<evidence type="ECO:0000256" key="6">
    <source>
        <dbReference type="ARBA" id="ARBA00022801"/>
    </source>
</evidence>
<dbReference type="Proteomes" id="UP000231358">
    <property type="component" value="Unassembled WGS sequence"/>
</dbReference>
<evidence type="ECO:0000256" key="8">
    <source>
        <dbReference type="ARBA" id="ARBA00023026"/>
    </source>
</evidence>
<sequence>MSQAVIWVKAPMTFLILSGLLSIIFALVAGSLDSGHLAKREKDTTAHDSLVDLSHNVTHLWSRSDLDSSSCTKDIPCHTNACCGSFFGGKIGTCGFGDTFCGSDCASQCDAKAECGANADPPGKTCPLNVCCSKYGFCGTTDEFCSPEEGCQNNCGYPDVPAGKSSEPVLSKVVGYYEAWMERKECHKFPPSAIPVDGLTHVNFAFAFIDPDTFEITTMDSETPADLFAQTADVRTLKSGNSDLEVFVSLGGWTFSDNNTATQPVFGNIASTEANRQKFADNLVDFMKHYGFDGVDFDWEYPGAGDRGGKKEDTQNFVKLMRTLRNTFDNSERGTYGLTFTIPSTYWYLQWFDVPSMLEYADWVNLMSYDLHGVWDQDNPIGSIVLAHTNLTEIKQSAELLWRNDIPPGKVVLGLGFYGRAFQLKDRSCTHPGCPFAGAAEKGSCTDNAGTLAYFEIQDILAAEKPKVVHDKEAAVNYMIFKGDQWVSFDDKETFKQKVDWANDVGLGGVMIWSVDQDDDQFSALEGLLGHGVGDYKSMIARSAISDAEHWASSNGQKCIETNCSLVPSCPAGYELAPFTGVKAFKDNCKGQNSRAICCPIDAMPQSCVWRGGESSRSCHGQCHEGEMTLFHSRHATTNCYRPGFQAACCEASSYGKLLEACHIGSNIFGVGKGKQECETGQTKIAEIYQPTILGSGIYRPICCPSESAFENCHWVGKGTCDDNECSDTDVEFMLDKYGDTTSQCAAGLNGRQKVLCCNAPKSINPFLPVDLDKVFPTLPPKSDYPDFDLQNLGADSTPVVNEPNQQTFGMVIIDGPPEAVTKLRRRDNMGFEVLDCDAISETGHSTVRVVCSGREATDCQIGNGVVNGTILHMPDGCGPGAYVVSHSLRVSDNQQLPSHVKRSMGESIVVHDLEVSYDFTHVKRDSGDIYIRIDYSNTPDFWNDIVQADPVKKRGLESRFWSENEDVWKSKFDTLRNDDHHQGVSSLRRDKFNNLLIASKGPDSCPSPSFLEVDIGGDIQEDIRFGFSFVGTISPTFQLEEAHGFFDTRILYDGFVKVNARGTLNIDNSLDEKDLWTSPISSFGFSHPGICSFRPELNIGARLAGTGHEIDADFTANFIAGNDLTQSTRLNQPLKLGSPTGRVTDIVPNDAFEGNVVTDSMSSSSLSTRKRATDDTVLAIGLNLKASMKLDFFGWKSTLLNAQASLEEYVNSDIRIKNDGSVVFSNSHAGYQVDLTGDLPGWEEISATHVGQVGHVNVLHPAGGDAPSDTRETPDPPAVPLFDDSFAVTCSGGNSSLRCLSGPELARVDPELLIDPDTGGPYSDQYGQTYVTRRDLEERARGGRRAFAVNQPNGPRFTIRSLAYFFGDNGEALLAVNPSAGLHAAEDPYDCNNLGTTDDATDPTLVFVTEHGMELQYFPRMLEFLMTGTNIDPDGTTYTAGWASTSPTDGIWFDENSPFQQNYSTWDPTGTRTGRPIDRVWEAFGSVTNPQRNVNTEQALNGYKERVWLPDSVDRADEALSVINQAFYSFQYLNENIREIVADSLNVIRDEMTHYAARVNHNFPGADLPDLGERHLQFFYRVVIPRMERVEPWVKRRLDEMERVWTEARDNGHPDAEDILVAIARNQEQLKKDDAFLVDTTGFPSEDEMDLDDD</sequence>
<keyword evidence="13" id="KW-1015">Disulfide bond</keyword>
<dbReference type="GO" id="GO:0000272">
    <property type="term" value="P:polysaccharide catabolic process"/>
    <property type="evidence" value="ECO:0007669"/>
    <property type="project" value="UniProtKB-KW"/>
</dbReference>
<evidence type="ECO:0000256" key="4">
    <source>
        <dbReference type="ARBA" id="ARBA00022669"/>
    </source>
</evidence>
<dbReference type="PROSITE" id="PS01095">
    <property type="entry name" value="GH18_1"/>
    <property type="match status" value="1"/>
</dbReference>
<name>A0A2G7G5F1_9EURO</name>
<dbReference type="SMART" id="SM00270">
    <property type="entry name" value="ChtBD1"/>
    <property type="match status" value="2"/>
</dbReference>
<feature type="disulfide bond" evidence="13">
    <location>
        <begin position="131"/>
        <end position="145"/>
    </location>
</feature>
<keyword evidence="11 14" id="KW-0326">Glycosidase</keyword>